<feature type="domain" description="C-terminal associated" evidence="10">
    <location>
        <begin position="136"/>
        <end position="217"/>
    </location>
</feature>
<dbReference type="PANTHER" id="PTHR10169">
    <property type="entry name" value="DNA TOPOISOMERASE/GYRASE"/>
    <property type="match status" value="1"/>
</dbReference>
<evidence type="ECO:0000256" key="9">
    <source>
        <dbReference type="SAM" id="MobiDB-lite"/>
    </source>
</evidence>
<evidence type="ECO:0000256" key="5">
    <source>
        <dbReference type="ARBA" id="ARBA00022840"/>
    </source>
</evidence>
<keyword evidence="8" id="KW-0413">Isomerase</keyword>
<feature type="region of interest" description="Disordered" evidence="9">
    <location>
        <begin position="670"/>
        <end position="693"/>
    </location>
</feature>
<comment type="catalytic activity">
    <reaction evidence="1">
        <text>ATP-dependent breakage, passage and rejoining of double-stranded DNA.</text>
        <dbReference type="EC" id="5.6.2.2"/>
    </reaction>
</comment>
<dbReference type="EMBL" id="JACTNZ010000005">
    <property type="protein sequence ID" value="KAG5548009.1"/>
    <property type="molecule type" value="Genomic_DNA"/>
</dbReference>
<dbReference type="InterPro" id="IPR031660">
    <property type="entry name" value="TOPRIM_C"/>
</dbReference>
<dbReference type="GO" id="GO:0005634">
    <property type="term" value="C:nucleus"/>
    <property type="evidence" value="ECO:0007669"/>
    <property type="project" value="TreeGrafter"/>
</dbReference>
<evidence type="ECO:0000313" key="11">
    <source>
        <dbReference type="EMBL" id="KAG5548009.1"/>
    </source>
</evidence>
<keyword evidence="5" id="KW-0067">ATP-binding</keyword>
<name>A0AAV6K6R5_9ERIC</name>
<proteinExistence type="predicted"/>
<dbReference type="Gene3D" id="3.40.630.30">
    <property type="match status" value="1"/>
</dbReference>
<keyword evidence="7" id="KW-0238">DNA-binding</keyword>
<keyword evidence="12" id="KW-1185">Reference proteome</keyword>
<dbReference type="PANTHER" id="PTHR10169:SF38">
    <property type="entry name" value="DNA TOPOISOMERASE 2"/>
    <property type="match status" value="1"/>
</dbReference>
<dbReference type="InterPro" id="IPR013760">
    <property type="entry name" value="Topo_IIA-like_dom_sf"/>
</dbReference>
<dbReference type="GO" id="GO:0006265">
    <property type="term" value="P:DNA topological change"/>
    <property type="evidence" value="ECO:0007669"/>
    <property type="project" value="InterPro"/>
</dbReference>
<dbReference type="SUPFAM" id="SSF56112">
    <property type="entry name" value="Protein kinase-like (PK-like)"/>
    <property type="match status" value="1"/>
</dbReference>
<dbReference type="GO" id="GO:0000712">
    <property type="term" value="P:resolution of meiotic recombination intermediates"/>
    <property type="evidence" value="ECO:0007669"/>
    <property type="project" value="TreeGrafter"/>
</dbReference>
<dbReference type="Gene3D" id="3.30.200.20">
    <property type="entry name" value="Phosphorylase Kinase, domain 1"/>
    <property type="match status" value="1"/>
</dbReference>
<evidence type="ECO:0000313" key="12">
    <source>
        <dbReference type="Proteomes" id="UP000823749"/>
    </source>
</evidence>
<dbReference type="GO" id="GO:0005524">
    <property type="term" value="F:ATP binding"/>
    <property type="evidence" value="ECO:0007669"/>
    <property type="project" value="UniProtKB-KW"/>
</dbReference>
<dbReference type="InterPro" id="IPR013759">
    <property type="entry name" value="Topo_IIA_B_C"/>
</dbReference>
<keyword evidence="4" id="KW-0547">Nucleotide-binding</keyword>
<evidence type="ECO:0000256" key="1">
    <source>
        <dbReference type="ARBA" id="ARBA00000185"/>
    </source>
</evidence>
<evidence type="ECO:0000256" key="6">
    <source>
        <dbReference type="ARBA" id="ARBA00023029"/>
    </source>
</evidence>
<dbReference type="GO" id="GO:0003677">
    <property type="term" value="F:DNA binding"/>
    <property type="evidence" value="ECO:0007669"/>
    <property type="project" value="UniProtKB-KW"/>
</dbReference>
<dbReference type="Gene3D" id="3.40.50.670">
    <property type="match status" value="1"/>
</dbReference>
<dbReference type="FunFam" id="3.40.50.670:FF:000001">
    <property type="entry name" value="DNA topoisomerase 2"/>
    <property type="match status" value="1"/>
</dbReference>
<organism evidence="11 12">
    <name type="scientific">Rhododendron griersonianum</name>
    <dbReference type="NCBI Taxonomy" id="479676"/>
    <lineage>
        <taxon>Eukaryota</taxon>
        <taxon>Viridiplantae</taxon>
        <taxon>Streptophyta</taxon>
        <taxon>Embryophyta</taxon>
        <taxon>Tracheophyta</taxon>
        <taxon>Spermatophyta</taxon>
        <taxon>Magnoliopsida</taxon>
        <taxon>eudicotyledons</taxon>
        <taxon>Gunneridae</taxon>
        <taxon>Pentapetalae</taxon>
        <taxon>asterids</taxon>
        <taxon>Ericales</taxon>
        <taxon>Ericaceae</taxon>
        <taxon>Ericoideae</taxon>
        <taxon>Rhodoreae</taxon>
        <taxon>Rhododendron</taxon>
    </lineage>
</organism>
<dbReference type="Pfam" id="PF16898">
    <property type="entry name" value="TOPRIM_C"/>
    <property type="match status" value="1"/>
</dbReference>
<dbReference type="EC" id="5.6.2.2" evidence="3"/>
<accession>A0AAV6K6R5</accession>
<dbReference type="AlphaFoldDB" id="A0AAV6K6R5"/>
<evidence type="ECO:0000259" key="10">
    <source>
        <dbReference type="Pfam" id="PF16898"/>
    </source>
</evidence>
<dbReference type="InterPro" id="IPR011009">
    <property type="entry name" value="Kinase-like_dom_sf"/>
</dbReference>
<dbReference type="GO" id="GO:0000819">
    <property type="term" value="P:sister chromatid segregation"/>
    <property type="evidence" value="ECO:0007669"/>
    <property type="project" value="TreeGrafter"/>
</dbReference>
<feature type="region of interest" description="Disordered" evidence="9">
    <location>
        <begin position="16"/>
        <end position="35"/>
    </location>
</feature>
<evidence type="ECO:0000256" key="2">
    <source>
        <dbReference type="ARBA" id="ARBA00001946"/>
    </source>
</evidence>
<evidence type="ECO:0000256" key="3">
    <source>
        <dbReference type="ARBA" id="ARBA00012895"/>
    </source>
</evidence>
<sequence>MGIGSFGSGSSTASRKALASAESNQNGVNGVQRASSSEGMGRIAEIFVPIADHWKWYEECGKEKINRFLLLRRGTEGPTLPIHHPQPSRLMPSICLISLAESPSIIISPGTPLAVHHHHFEGVKELMSSRLVSSIVSQTERENREYFNDLESHNKDIIWEDEQDGEAIELAFSKKKFEARKNRLRHFEPGTYLNQKEKLIKYIDFVYKELILFSMADLQRSIPSITSGTLLKNPTQIIEAPSTVEEEEEPLPEEFVGWPRRPLSKIAAALKNSYMVAALHSIRKSPGEEEKDQKKLIRMARATSDHAFNATIWDVVVDPDSQYCLLICGYRSAASMKKIEASVLNSNMCLYARATLLEFYELEAKEILKPCVVYHNLWNSIGIWVLNLTASKGCFDGGMVDRSSMKLLQKMVKLTPVFLTTCLHHLCYVVWSLVLLDIVVVSWSCFGLGEVSSSPKDRMSRRSFSKKWKIPFSAKVYTMAELQSATNGLSEENFLGVGSLGSVYKADLPNVQNAVMFHSRERVYLHYSTYATFPVTTRKKNYLHSTCLPPVGDSNLKAANILLDEELMPRLSYCGLAVLRPLTSNSVKLKSNGHHYREGVAETGDPLWITQAFLNLKCDIYKECIYQKVQTEGVTCCPTCNVDLSHLSFEDYLRPDEAWRNAVNGYLGISPSNEQEEAPQATPPPSLAATTSE</sequence>
<evidence type="ECO:0000256" key="7">
    <source>
        <dbReference type="ARBA" id="ARBA00023125"/>
    </source>
</evidence>
<evidence type="ECO:0000256" key="8">
    <source>
        <dbReference type="ARBA" id="ARBA00023235"/>
    </source>
</evidence>
<evidence type="ECO:0000256" key="4">
    <source>
        <dbReference type="ARBA" id="ARBA00022741"/>
    </source>
</evidence>
<comment type="cofactor">
    <cofactor evidence="2">
        <name>Mg(2+)</name>
        <dbReference type="ChEBI" id="CHEBI:18420"/>
    </cofactor>
</comment>
<comment type="caution">
    <text evidence="11">The sequence shown here is derived from an EMBL/GenBank/DDBJ whole genome shotgun (WGS) entry which is preliminary data.</text>
</comment>
<gene>
    <name evidence="11" type="ORF">RHGRI_013638</name>
</gene>
<reference evidence="11" key="1">
    <citation type="submission" date="2020-08" db="EMBL/GenBank/DDBJ databases">
        <title>Plant Genome Project.</title>
        <authorList>
            <person name="Zhang R.-G."/>
        </authorList>
    </citation>
    <scope>NUCLEOTIDE SEQUENCE</scope>
    <source>
        <strain evidence="11">WSP0</strain>
        <tissue evidence="11">Leaf</tissue>
    </source>
</reference>
<dbReference type="Proteomes" id="UP000823749">
    <property type="component" value="Chromosome 5"/>
</dbReference>
<dbReference type="SUPFAM" id="SSF56719">
    <property type="entry name" value="Type II DNA topoisomerase"/>
    <property type="match status" value="1"/>
</dbReference>
<feature type="compositionally biased region" description="Polar residues" evidence="9">
    <location>
        <begin position="21"/>
        <end position="35"/>
    </location>
</feature>
<dbReference type="InterPro" id="IPR050634">
    <property type="entry name" value="DNA_Topoisomerase_II"/>
</dbReference>
<protein>
    <recommendedName>
        <fullName evidence="3">DNA topoisomerase (ATP-hydrolyzing)</fullName>
        <ecNumber evidence="3">5.6.2.2</ecNumber>
    </recommendedName>
</protein>
<dbReference type="GO" id="GO:0003918">
    <property type="term" value="F:DNA topoisomerase type II (double strand cut, ATP-hydrolyzing) activity"/>
    <property type="evidence" value="ECO:0007669"/>
    <property type="project" value="UniProtKB-EC"/>
</dbReference>
<keyword evidence="6" id="KW-0799">Topoisomerase</keyword>